<keyword evidence="13" id="KW-1185">Reference proteome</keyword>
<name>A0A8T0SWI7_PANVG</name>
<feature type="transmembrane region" description="Helical" evidence="9">
    <location>
        <begin position="605"/>
        <end position="625"/>
    </location>
</feature>
<comment type="caution">
    <text evidence="12">The sequence shown here is derived from an EMBL/GenBank/DDBJ whole genome shotgun (WGS) entry which is preliminary data.</text>
</comment>
<evidence type="ECO:0000256" key="2">
    <source>
        <dbReference type="ARBA" id="ARBA00022692"/>
    </source>
</evidence>
<evidence type="ECO:0000256" key="7">
    <source>
        <dbReference type="PROSITE-ProRule" id="PRU00023"/>
    </source>
</evidence>
<dbReference type="Pfam" id="PF13857">
    <property type="entry name" value="Ank_5"/>
    <property type="match status" value="1"/>
</dbReference>
<feature type="transmembrane region" description="Helical" evidence="9">
    <location>
        <begin position="540"/>
        <end position="561"/>
    </location>
</feature>
<dbReference type="Pfam" id="PF00023">
    <property type="entry name" value="Ank"/>
    <property type="match status" value="1"/>
</dbReference>
<evidence type="ECO:0000256" key="9">
    <source>
        <dbReference type="SAM" id="Phobius"/>
    </source>
</evidence>
<dbReference type="InterPro" id="IPR026961">
    <property type="entry name" value="PGG_dom"/>
</dbReference>
<keyword evidence="3" id="KW-0677">Repeat</keyword>
<evidence type="ECO:0000256" key="4">
    <source>
        <dbReference type="ARBA" id="ARBA00022989"/>
    </source>
</evidence>
<feature type="transmembrane region" description="Helical" evidence="9">
    <location>
        <begin position="646"/>
        <end position="665"/>
    </location>
</feature>
<evidence type="ECO:0000256" key="6">
    <source>
        <dbReference type="ARBA" id="ARBA00023136"/>
    </source>
</evidence>
<feature type="transmembrane region" description="Helical" evidence="9">
    <location>
        <begin position="502"/>
        <end position="520"/>
    </location>
</feature>
<feature type="repeat" description="ANK" evidence="7">
    <location>
        <begin position="399"/>
        <end position="432"/>
    </location>
</feature>
<dbReference type="Pfam" id="PF13962">
    <property type="entry name" value="PGG"/>
    <property type="match status" value="1"/>
</dbReference>
<protein>
    <recommendedName>
        <fullName evidence="11">PGG domain-containing protein</fullName>
    </recommendedName>
</protein>
<dbReference type="OrthoDB" id="1847170at2759"/>
<organism evidence="12 13">
    <name type="scientific">Panicum virgatum</name>
    <name type="common">Blackwell switchgrass</name>
    <dbReference type="NCBI Taxonomy" id="38727"/>
    <lineage>
        <taxon>Eukaryota</taxon>
        <taxon>Viridiplantae</taxon>
        <taxon>Streptophyta</taxon>
        <taxon>Embryophyta</taxon>
        <taxon>Tracheophyta</taxon>
        <taxon>Spermatophyta</taxon>
        <taxon>Magnoliopsida</taxon>
        <taxon>Liliopsida</taxon>
        <taxon>Poales</taxon>
        <taxon>Poaceae</taxon>
        <taxon>PACMAD clade</taxon>
        <taxon>Panicoideae</taxon>
        <taxon>Panicodae</taxon>
        <taxon>Paniceae</taxon>
        <taxon>Panicinae</taxon>
        <taxon>Panicum</taxon>
        <taxon>Panicum sect. Hiantes</taxon>
    </lineage>
</organism>
<keyword evidence="10" id="KW-0732">Signal</keyword>
<keyword evidence="4 9" id="KW-1133">Transmembrane helix</keyword>
<keyword evidence="2 9" id="KW-0812">Transmembrane</keyword>
<dbReference type="PROSITE" id="PS50088">
    <property type="entry name" value="ANK_REPEAT"/>
    <property type="match status" value="2"/>
</dbReference>
<evidence type="ECO:0000256" key="3">
    <source>
        <dbReference type="ARBA" id="ARBA00022737"/>
    </source>
</evidence>
<dbReference type="SMART" id="SM00248">
    <property type="entry name" value="ANK"/>
    <property type="match status" value="6"/>
</dbReference>
<feature type="chain" id="PRO_5035889167" description="PGG domain-containing protein" evidence="10">
    <location>
        <begin position="20"/>
        <end position="681"/>
    </location>
</feature>
<dbReference type="SUPFAM" id="SSF48403">
    <property type="entry name" value="Ankyrin repeat"/>
    <property type="match status" value="1"/>
</dbReference>
<accession>A0A8T0SWI7</accession>
<evidence type="ECO:0000256" key="8">
    <source>
        <dbReference type="SAM" id="MobiDB-lite"/>
    </source>
</evidence>
<dbReference type="InterPro" id="IPR002110">
    <property type="entry name" value="Ankyrin_rpt"/>
</dbReference>
<evidence type="ECO:0000259" key="11">
    <source>
        <dbReference type="Pfam" id="PF13962"/>
    </source>
</evidence>
<evidence type="ECO:0000313" key="12">
    <source>
        <dbReference type="EMBL" id="KAG2602487.1"/>
    </source>
</evidence>
<dbReference type="Proteomes" id="UP000823388">
    <property type="component" value="Chromosome 5K"/>
</dbReference>
<dbReference type="PANTHER" id="PTHR24186">
    <property type="entry name" value="PROTEIN PHOSPHATASE 1 REGULATORY SUBUNIT"/>
    <property type="match status" value="1"/>
</dbReference>
<evidence type="ECO:0000256" key="5">
    <source>
        <dbReference type="ARBA" id="ARBA00023043"/>
    </source>
</evidence>
<feature type="region of interest" description="Disordered" evidence="8">
    <location>
        <begin position="47"/>
        <end position="83"/>
    </location>
</feature>
<dbReference type="Gene3D" id="1.25.40.20">
    <property type="entry name" value="Ankyrin repeat-containing domain"/>
    <property type="match status" value="3"/>
</dbReference>
<dbReference type="EMBL" id="CM029045">
    <property type="protein sequence ID" value="KAG2602487.1"/>
    <property type="molecule type" value="Genomic_DNA"/>
</dbReference>
<evidence type="ECO:0000256" key="1">
    <source>
        <dbReference type="ARBA" id="ARBA00004141"/>
    </source>
</evidence>
<proteinExistence type="predicted"/>
<dbReference type="AlphaFoldDB" id="A0A8T0SWI7"/>
<keyword evidence="5 7" id="KW-0040">ANK repeat</keyword>
<dbReference type="PANTHER" id="PTHR24186:SF50">
    <property type="entry name" value="ANKYRIN REPEAT-CONTAINING PROTEIN ITN1-LIKE ISOFORM X1"/>
    <property type="match status" value="1"/>
</dbReference>
<feature type="domain" description="PGG" evidence="11">
    <location>
        <begin position="493"/>
        <end position="600"/>
    </location>
</feature>
<comment type="subcellular location">
    <subcellularLocation>
        <location evidence="1">Membrane</location>
        <topology evidence="1">Multi-pass membrane protein</topology>
    </subcellularLocation>
</comment>
<sequence length="681" mass="73879">MCSMNPLLLASACFGSWRALSFLLNRQDHYGPPTDAVAAQAFTELLEGDDTSSPPPQQEASDVEEGADHTATTGAWPPTAAPPLLEGVTVDGDTALHVLATCGDGDIFLRSADIAYRRASYLLAAQNGKGDTPLHCAARAGRPRMVARLIALASGGEDGGGGSGERLKEVVRKENERKETALHDAVRHGSKHTVDLMEADSELALFPKQGTSPLYLAVLLERLDIAKSLYVMSSGNLSYSGPNGQNALHAAVLRGQEMTRMLLRWNIGLTTQGDEKGSTPLHFATSMLRPKPVNYWIHRPWISGIWHPDMPFEQVLQANLAPMFQSDNEGLFPVHVAASIGSNKAVVRFLHKCPNIAGLRDTRGRTFLHVAVEKKRWHVASHACKTPSLSWIWNMQDNDGNTALHLAVKLGFQDIFCLLLGNLQVNLNITNNNGETPLDLSDSNICDGSFCSWNPRFLINSALKFCHAKHGNRRMDHFEEKCIKPLDEKEESKKMTSSTQTLGLGSVLMASVAFAASFTLPGDYGDGGKPNLSGRYVFDAFIAANSLAFACAGMATVNLMYSGTAIVDVPLRIWHFDIAMFFAFGSVTSLGTAFALGLYVTLAPVAYMTATAICVVASVVSLCAFMDPLRGRAVARALYARMGNQALLIFARIIILRGAMVYWPLVTSFISAAISAKHRQK</sequence>
<dbReference type="PROSITE" id="PS50297">
    <property type="entry name" value="ANK_REP_REGION"/>
    <property type="match status" value="1"/>
</dbReference>
<reference evidence="12 13" key="1">
    <citation type="submission" date="2020-05" db="EMBL/GenBank/DDBJ databases">
        <title>WGS assembly of Panicum virgatum.</title>
        <authorList>
            <person name="Lovell J.T."/>
            <person name="Jenkins J."/>
            <person name="Shu S."/>
            <person name="Juenger T.E."/>
            <person name="Schmutz J."/>
        </authorList>
    </citation>
    <scope>NUCLEOTIDE SEQUENCE [LARGE SCALE GENOMIC DNA]</scope>
    <source>
        <strain evidence="13">cv. AP13</strain>
    </source>
</reference>
<evidence type="ECO:0000256" key="10">
    <source>
        <dbReference type="SAM" id="SignalP"/>
    </source>
</evidence>
<gene>
    <name evidence="12" type="ORF">PVAP13_5KG692600</name>
</gene>
<dbReference type="InterPro" id="IPR036770">
    <property type="entry name" value="Ankyrin_rpt-contain_sf"/>
</dbReference>
<dbReference type="GO" id="GO:0005886">
    <property type="term" value="C:plasma membrane"/>
    <property type="evidence" value="ECO:0007669"/>
    <property type="project" value="TreeGrafter"/>
</dbReference>
<feature type="transmembrane region" description="Helical" evidence="9">
    <location>
        <begin position="573"/>
        <end position="599"/>
    </location>
</feature>
<feature type="signal peptide" evidence="10">
    <location>
        <begin position="1"/>
        <end position="19"/>
    </location>
</feature>
<keyword evidence="6 9" id="KW-0472">Membrane</keyword>
<evidence type="ECO:0000313" key="13">
    <source>
        <dbReference type="Proteomes" id="UP000823388"/>
    </source>
</evidence>
<feature type="repeat" description="ANK" evidence="7">
    <location>
        <begin position="129"/>
        <end position="150"/>
    </location>
</feature>